<reference evidence="4" key="1">
    <citation type="journal article" date="2019" name="Int. J. Syst. Evol. Microbiol.">
        <title>The Global Catalogue of Microorganisms (GCM) 10K type strain sequencing project: providing services to taxonomists for standard genome sequencing and annotation.</title>
        <authorList>
            <consortium name="The Broad Institute Genomics Platform"/>
            <consortium name="The Broad Institute Genome Sequencing Center for Infectious Disease"/>
            <person name="Wu L."/>
            <person name="Ma J."/>
        </authorList>
    </citation>
    <scope>NUCLEOTIDE SEQUENCE [LARGE SCALE GENOMIC DNA]</scope>
    <source>
        <strain evidence="4">JCM 4087</strain>
    </source>
</reference>
<feature type="transmembrane region" description="Helical" evidence="2">
    <location>
        <begin position="94"/>
        <end position="114"/>
    </location>
</feature>
<keyword evidence="2" id="KW-0472">Membrane</keyword>
<evidence type="ECO:0000256" key="1">
    <source>
        <dbReference type="SAM" id="MobiDB-lite"/>
    </source>
</evidence>
<name>A0ABP6J3A2_STRTU</name>
<feature type="transmembrane region" description="Helical" evidence="2">
    <location>
        <begin position="32"/>
        <end position="50"/>
    </location>
</feature>
<sequence length="271" mass="29013">MIDPTSTTSRAGAASATGVPASAVVPTGRRPFAAAFRALVALAALTGIVLDTIDSDDLGRLFSYFTIQSNILVAVSFAWAAHRAWTARPALSPRITGAALLYISITGLVFHFVLSNDSSGFSMTSDRTPLESAANQLLHTVTPLAAAFDWLVLTVPGGFLLRHAWQWLVYPLLYLPFALIRGALLDPGTEGRYPYPFLDVDLHGYAGIATQRRRLRPGLLRPGPRAHPRRPGTPPPARPPESDFAYGLRSAKVELVAPGTLESGDSECIGV</sequence>
<feature type="transmembrane region" description="Helical" evidence="2">
    <location>
        <begin position="62"/>
        <end position="82"/>
    </location>
</feature>
<accession>A0ABP6J3A2</accession>
<feature type="transmembrane region" description="Helical" evidence="2">
    <location>
        <begin position="164"/>
        <end position="184"/>
    </location>
</feature>
<keyword evidence="2" id="KW-1133">Transmembrane helix</keyword>
<dbReference type="InterPro" id="IPR049713">
    <property type="entry name" value="Pr6Pr-like"/>
</dbReference>
<dbReference type="EMBL" id="BAAAXZ010000054">
    <property type="protein sequence ID" value="GAA2919341.1"/>
    <property type="molecule type" value="Genomic_DNA"/>
</dbReference>
<evidence type="ECO:0000256" key="2">
    <source>
        <dbReference type="SAM" id="Phobius"/>
    </source>
</evidence>
<evidence type="ECO:0008006" key="5">
    <source>
        <dbReference type="Google" id="ProtNLM"/>
    </source>
</evidence>
<feature type="region of interest" description="Disordered" evidence="1">
    <location>
        <begin position="217"/>
        <end position="243"/>
    </location>
</feature>
<dbReference type="RefSeq" id="WP_344961643.1">
    <property type="nucleotide sequence ID" value="NZ_BAAAXZ010000054.1"/>
</dbReference>
<protein>
    <recommendedName>
        <fullName evidence="5">Integral membrane regulator</fullName>
    </recommendedName>
</protein>
<gene>
    <name evidence="3" type="ORF">GCM10020221_14510</name>
</gene>
<organism evidence="3 4">
    <name type="scientific">Streptomyces thioluteus</name>
    <dbReference type="NCBI Taxonomy" id="66431"/>
    <lineage>
        <taxon>Bacteria</taxon>
        <taxon>Bacillati</taxon>
        <taxon>Actinomycetota</taxon>
        <taxon>Actinomycetes</taxon>
        <taxon>Kitasatosporales</taxon>
        <taxon>Streptomycetaceae</taxon>
        <taxon>Streptomyces</taxon>
    </lineage>
</organism>
<dbReference type="NCBIfam" id="NF038065">
    <property type="entry name" value="Pr6Pr"/>
    <property type="match status" value="1"/>
</dbReference>
<proteinExistence type="predicted"/>
<evidence type="ECO:0000313" key="4">
    <source>
        <dbReference type="Proteomes" id="UP001501102"/>
    </source>
</evidence>
<keyword evidence="4" id="KW-1185">Reference proteome</keyword>
<keyword evidence="2" id="KW-0812">Transmembrane</keyword>
<dbReference type="Proteomes" id="UP001501102">
    <property type="component" value="Unassembled WGS sequence"/>
</dbReference>
<comment type="caution">
    <text evidence="3">The sequence shown here is derived from an EMBL/GenBank/DDBJ whole genome shotgun (WGS) entry which is preliminary data.</text>
</comment>
<evidence type="ECO:0000313" key="3">
    <source>
        <dbReference type="EMBL" id="GAA2919341.1"/>
    </source>
</evidence>